<sequence length="301" mass="34976">MTANSFEIKVPQIFSWQAILGYLKRETNEVMFQVTEQDRVRRAFKVGTQIYLCEIAYLPETGQLKVTVLNGLTLNKTATELIGVFISEWFDLDEDLSSFYQMAASDELLAPLTKRFNGLRLVGMPDFYEAITWGILGQQINLGYTYTLKRRFTEKYGEKIVYEGMNYWIYPTADQVVPASLEELRELHLTQRKAEYLSDISQQITAGKISKEYYQEMFNAAIAEKTMIKLRGIGPWTANYVLMRCLRKGDAFPMADIGLLNGIKTIEKLDAKPPVEELQRLKKKWCKWCSYATFYIWRLLY</sequence>
<keyword evidence="8" id="KW-1185">Reference proteome</keyword>
<keyword evidence="4" id="KW-0227">DNA damage</keyword>
<dbReference type="InterPro" id="IPR051912">
    <property type="entry name" value="Alkylbase_DNA_Glycosylase/TA"/>
</dbReference>
<evidence type="ECO:0000256" key="5">
    <source>
        <dbReference type="ARBA" id="ARBA00023204"/>
    </source>
</evidence>
<evidence type="ECO:0000256" key="2">
    <source>
        <dbReference type="ARBA" id="ARBA00010817"/>
    </source>
</evidence>
<dbReference type="GO" id="GO:0006307">
    <property type="term" value="P:DNA alkylation repair"/>
    <property type="evidence" value="ECO:0007669"/>
    <property type="project" value="TreeGrafter"/>
</dbReference>
<dbReference type="GO" id="GO:0008725">
    <property type="term" value="F:DNA-3-methyladenine glycosylase activity"/>
    <property type="evidence" value="ECO:0007669"/>
    <property type="project" value="TreeGrafter"/>
</dbReference>
<dbReference type="SMART" id="SM00478">
    <property type="entry name" value="ENDO3c"/>
    <property type="match status" value="1"/>
</dbReference>
<dbReference type="Gene3D" id="3.30.310.20">
    <property type="entry name" value="DNA-3-methyladenine glycosylase AlkA, N-terminal domain"/>
    <property type="match status" value="1"/>
</dbReference>
<dbReference type="CDD" id="cd00056">
    <property type="entry name" value="ENDO3c"/>
    <property type="match status" value="1"/>
</dbReference>
<organism evidence="7 8">
    <name type="scientific">Liquorilactobacillus nagelii</name>
    <dbReference type="NCBI Taxonomy" id="82688"/>
    <lineage>
        <taxon>Bacteria</taxon>
        <taxon>Bacillati</taxon>
        <taxon>Bacillota</taxon>
        <taxon>Bacilli</taxon>
        <taxon>Lactobacillales</taxon>
        <taxon>Lactobacillaceae</taxon>
        <taxon>Liquorilactobacillus</taxon>
    </lineage>
</organism>
<accession>A0A3Q8CHI6</accession>
<comment type="similarity">
    <text evidence="2">Belongs to the alkylbase DNA glycosidase AlkA family.</text>
</comment>
<dbReference type="GO" id="GO:0005737">
    <property type="term" value="C:cytoplasm"/>
    <property type="evidence" value="ECO:0007669"/>
    <property type="project" value="TreeGrafter"/>
</dbReference>
<name>A0A3Q8CHI6_9LACO</name>
<dbReference type="Gene3D" id="1.10.340.30">
    <property type="entry name" value="Hypothetical protein, domain 2"/>
    <property type="match status" value="1"/>
</dbReference>
<dbReference type="InterPro" id="IPR011257">
    <property type="entry name" value="DNA_glycosylase"/>
</dbReference>
<dbReference type="SUPFAM" id="SSF48150">
    <property type="entry name" value="DNA-glycosylase"/>
    <property type="match status" value="1"/>
</dbReference>
<protein>
    <recommendedName>
        <fullName evidence="3">DNA-3-methyladenine glycosylase II</fullName>
        <ecNumber evidence="3">3.2.2.21</ecNumber>
    </recommendedName>
</protein>
<dbReference type="EC" id="3.2.2.21" evidence="3"/>
<dbReference type="GO" id="GO:0043916">
    <property type="term" value="F:DNA-7-methylguanine glycosylase activity"/>
    <property type="evidence" value="ECO:0007669"/>
    <property type="project" value="TreeGrafter"/>
</dbReference>
<dbReference type="PANTHER" id="PTHR43003:SF12">
    <property type="entry name" value="DNA-3-METHYLADENINE GLYCOSYLASE"/>
    <property type="match status" value="1"/>
</dbReference>
<dbReference type="PANTHER" id="PTHR43003">
    <property type="entry name" value="DNA-3-METHYLADENINE GLYCOSYLASE"/>
    <property type="match status" value="1"/>
</dbReference>
<dbReference type="RefSeq" id="WP_148127133.1">
    <property type="nucleotide sequence ID" value="NZ_CP018180.1"/>
</dbReference>
<dbReference type="InterPro" id="IPR010316">
    <property type="entry name" value="AlkA_N"/>
</dbReference>
<evidence type="ECO:0000256" key="1">
    <source>
        <dbReference type="ARBA" id="ARBA00000086"/>
    </source>
</evidence>
<feature type="domain" description="HhH-GPD" evidence="6">
    <location>
        <begin position="136"/>
        <end position="301"/>
    </location>
</feature>
<dbReference type="Pfam" id="PF06029">
    <property type="entry name" value="AlkA_N"/>
    <property type="match status" value="1"/>
</dbReference>
<dbReference type="GO" id="GO:0006285">
    <property type="term" value="P:base-excision repair, AP site formation"/>
    <property type="evidence" value="ECO:0007669"/>
    <property type="project" value="TreeGrafter"/>
</dbReference>
<proteinExistence type="inferred from homology"/>
<evidence type="ECO:0000256" key="4">
    <source>
        <dbReference type="ARBA" id="ARBA00022763"/>
    </source>
</evidence>
<comment type="catalytic activity">
    <reaction evidence="1">
        <text>Hydrolysis of alkylated DNA, releasing 3-methyladenine, 3-methylguanine, 7-methylguanine and 7-methyladenine.</text>
        <dbReference type="EC" id="3.2.2.21"/>
    </reaction>
</comment>
<evidence type="ECO:0000259" key="6">
    <source>
        <dbReference type="SMART" id="SM00478"/>
    </source>
</evidence>
<gene>
    <name evidence="7" type="ORF">BSQ50_10290</name>
</gene>
<dbReference type="InterPro" id="IPR037046">
    <property type="entry name" value="AlkA_N_sf"/>
</dbReference>
<dbReference type="GO" id="GO:0032131">
    <property type="term" value="F:alkylated DNA binding"/>
    <property type="evidence" value="ECO:0007669"/>
    <property type="project" value="TreeGrafter"/>
</dbReference>
<dbReference type="Pfam" id="PF00730">
    <property type="entry name" value="HhH-GPD"/>
    <property type="match status" value="1"/>
</dbReference>
<dbReference type="KEGG" id="lng:BSQ50_10290"/>
<dbReference type="AlphaFoldDB" id="A0A3Q8CHI6"/>
<dbReference type="InterPro" id="IPR003265">
    <property type="entry name" value="HhH-GPD_domain"/>
</dbReference>
<evidence type="ECO:0000313" key="8">
    <source>
        <dbReference type="Proteomes" id="UP000324497"/>
    </source>
</evidence>
<dbReference type="GO" id="GO:0032993">
    <property type="term" value="C:protein-DNA complex"/>
    <property type="evidence" value="ECO:0007669"/>
    <property type="project" value="TreeGrafter"/>
</dbReference>
<dbReference type="Proteomes" id="UP000324497">
    <property type="component" value="Chromosome"/>
</dbReference>
<reference evidence="7 8" key="1">
    <citation type="submission" date="2016-11" db="EMBL/GenBank/DDBJ databases">
        <title>Interaction between Lactobacillus species and yeast in water kefir.</title>
        <authorList>
            <person name="Behr J."/>
            <person name="Xu D."/>
            <person name="Vogel R.F."/>
        </authorList>
    </citation>
    <scope>NUCLEOTIDE SEQUENCE [LARGE SCALE GENOMIC DNA]</scope>
    <source>
        <strain evidence="7 8">TMW 1.1827</strain>
    </source>
</reference>
<evidence type="ECO:0000256" key="3">
    <source>
        <dbReference type="ARBA" id="ARBA00012000"/>
    </source>
</evidence>
<keyword evidence="5" id="KW-0234">DNA repair</keyword>
<evidence type="ECO:0000313" key="7">
    <source>
        <dbReference type="EMBL" id="AUJ32891.1"/>
    </source>
</evidence>
<dbReference type="FunFam" id="1.10.340.30:FF:000004">
    <property type="entry name" value="DNA-3-methyladenine glycosylase II"/>
    <property type="match status" value="1"/>
</dbReference>
<dbReference type="EMBL" id="CP018180">
    <property type="protein sequence ID" value="AUJ32891.1"/>
    <property type="molecule type" value="Genomic_DNA"/>
</dbReference>